<dbReference type="PANTHER" id="PTHR11009">
    <property type="entry name" value="DER1-LIKE PROTEIN, DERLIN"/>
    <property type="match status" value="1"/>
</dbReference>
<dbReference type="Proteomes" id="UP000789390">
    <property type="component" value="Unassembled WGS sequence"/>
</dbReference>
<comment type="caution">
    <text evidence="8">The sequence shown here is derived from an EMBL/GenBank/DDBJ whole genome shotgun (WGS) entry which is preliminary data.</text>
</comment>
<evidence type="ECO:0000256" key="5">
    <source>
        <dbReference type="ARBA" id="ARBA00022989"/>
    </source>
</evidence>
<accession>A0A8J2S1V9</accession>
<dbReference type="InterPro" id="IPR007599">
    <property type="entry name" value="DER1"/>
</dbReference>
<gene>
    <name evidence="8" type="ORF">DGAL_LOCUS11174</name>
</gene>
<evidence type="ECO:0000256" key="6">
    <source>
        <dbReference type="ARBA" id="ARBA00023136"/>
    </source>
</evidence>
<feature type="transmembrane region" description="Helical" evidence="7">
    <location>
        <begin position="154"/>
        <end position="186"/>
    </location>
</feature>
<evidence type="ECO:0000256" key="1">
    <source>
        <dbReference type="ARBA" id="ARBA00004477"/>
    </source>
</evidence>
<proteinExistence type="inferred from homology"/>
<sequence length="257" mass="29707">MSELSSWFKNLPIFTRHWFGLTIALSLVSRFAILSPKYLILDYHSIFESFHIWRPTSALFYYPITPKTGFHFLINLYFLYNYSLQLETGLFNGRPADYFFMLLFNWICCVIIGLLADFPYLMDPMVLSVLYVWCQLNKDTIVNFWFGTQFKAMYLPWVLLGFNLIIAGGGVMELVGIVVGHLYFFLTMQYPQEFGGPLLLTTPQFLYKYFPNQRSGVQGFGAAPQPRAEFRAAAQDAGPRRYDWGRGNVLGVVKISH</sequence>
<name>A0A8J2S1V9_9CRUS</name>
<dbReference type="EMBL" id="CAKKLH010000279">
    <property type="protein sequence ID" value="CAH0107840.1"/>
    <property type="molecule type" value="Genomic_DNA"/>
</dbReference>
<dbReference type="SUPFAM" id="SSF144091">
    <property type="entry name" value="Rhomboid-like"/>
    <property type="match status" value="1"/>
</dbReference>
<reference evidence="8" key="1">
    <citation type="submission" date="2021-11" db="EMBL/GenBank/DDBJ databases">
        <authorList>
            <person name="Schell T."/>
        </authorList>
    </citation>
    <scope>NUCLEOTIDE SEQUENCE</scope>
    <source>
        <strain evidence="8">M5</strain>
    </source>
</reference>
<feature type="transmembrane region" description="Helical" evidence="7">
    <location>
        <begin position="100"/>
        <end position="122"/>
    </location>
</feature>
<evidence type="ECO:0000256" key="7">
    <source>
        <dbReference type="RuleBase" id="RU363059"/>
    </source>
</evidence>
<keyword evidence="5 7" id="KW-1133">Transmembrane helix</keyword>
<keyword evidence="3 7" id="KW-0812">Transmembrane</keyword>
<keyword evidence="6 7" id="KW-0472">Membrane</keyword>
<comment type="similarity">
    <text evidence="2 7">Belongs to the derlin family.</text>
</comment>
<evidence type="ECO:0000313" key="9">
    <source>
        <dbReference type="Proteomes" id="UP000789390"/>
    </source>
</evidence>
<dbReference type="OrthoDB" id="19102at2759"/>
<keyword evidence="9" id="KW-1185">Reference proteome</keyword>
<dbReference type="GO" id="GO:0005789">
    <property type="term" value="C:endoplasmic reticulum membrane"/>
    <property type="evidence" value="ECO:0007669"/>
    <property type="project" value="UniProtKB-SubCell"/>
</dbReference>
<protein>
    <recommendedName>
        <fullName evidence="7">Derlin</fullName>
    </recommendedName>
</protein>
<comment type="subcellular location">
    <subcellularLocation>
        <location evidence="1 7">Endoplasmic reticulum membrane</location>
        <topology evidence="1 7">Multi-pass membrane protein</topology>
    </subcellularLocation>
</comment>
<dbReference type="InterPro" id="IPR035952">
    <property type="entry name" value="Rhomboid-like_sf"/>
</dbReference>
<evidence type="ECO:0000256" key="2">
    <source>
        <dbReference type="ARBA" id="ARBA00008917"/>
    </source>
</evidence>
<dbReference type="Pfam" id="PF04511">
    <property type="entry name" value="DER1"/>
    <property type="match status" value="1"/>
</dbReference>
<dbReference type="GO" id="GO:0006950">
    <property type="term" value="P:response to stress"/>
    <property type="evidence" value="ECO:0007669"/>
    <property type="project" value="UniProtKB-ARBA"/>
</dbReference>
<feature type="transmembrane region" description="Helical" evidence="7">
    <location>
        <begin position="18"/>
        <end position="40"/>
    </location>
</feature>
<evidence type="ECO:0000313" key="8">
    <source>
        <dbReference type="EMBL" id="CAH0107840.1"/>
    </source>
</evidence>
<evidence type="ECO:0000256" key="3">
    <source>
        <dbReference type="ARBA" id="ARBA00022692"/>
    </source>
</evidence>
<keyword evidence="4 7" id="KW-0256">Endoplasmic reticulum</keyword>
<comment type="function">
    <text evidence="7">May be involved in the degradation of misfolded endoplasmic reticulum (ER) luminal proteins.</text>
</comment>
<organism evidence="8 9">
    <name type="scientific">Daphnia galeata</name>
    <dbReference type="NCBI Taxonomy" id="27404"/>
    <lineage>
        <taxon>Eukaryota</taxon>
        <taxon>Metazoa</taxon>
        <taxon>Ecdysozoa</taxon>
        <taxon>Arthropoda</taxon>
        <taxon>Crustacea</taxon>
        <taxon>Branchiopoda</taxon>
        <taxon>Diplostraca</taxon>
        <taxon>Cladocera</taxon>
        <taxon>Anomopoda</taxon>
        <taxon>Daphniidae</taxon>
        <taxon>Daphnia</taxon>
    </lineage>
</organism>
<evidence type="ECO:0000256" key="4">
    <source>
        <dbReference type="ARBA" id="ARBA00022824"/>
    </source>
</evidence>
<feature type="transmembrane region" description="Helical" evidence="7">
    <location>
        <begin position="60"/>
        <end position="80"/>
    </location>
</feature>
<dbReference type="AlphaFoldDB" id="A0A8J2S1V9"/>